<organism evidence="1 2">
    <name type="scientific">Rarobacter faecitabidus</name>
    <dbReference type="NCBI Taxonomy" id="13243"/>
    <lineage>
        <taxon>Bacteria</taxon>
        <taxon>Bacillati</taxon>
        <taxon>Actinomycetota</taxon>
        <taxon>Actinomycetes</taxon>
        <taxon>Micrococcales</taxon>
        <taxon>Rarobacteraceae</taxon>
        <taxon>Rarobacter</taxon>
    </lineage>
</organism>
<name>A0A542ZUD5_RARFA</name>
<dbReference type="SUPFAM" id="SSF52980">
    <property type="entry name" value="Restriction endonuclease-like"/>
    <property type="match status" value="1"/>
</dbReference>
<evidence type="ECO:0000313" key="1">
    <source>
        <dbReference type="EMBL" id="TQL63968.1"/>
    </source>
</evidence>
<evidence type="ECO:0000313" key="2">
    <source>
        <dbReference type="Proteomes" id="UP000315389"/>
    </source>
</evidence>
<dbReference type="InterPro" id="IPR011335">
    <property type="entry name" value="Restrct_endonuc-II-like"/>
</dbReference>
<accession>A0A542ZUD5</accession>
<dbReference type="Gene3D" id="3.40.1350.10">
    <property type="match status" value="1"/>
</dbReference>
<dbReference type="Proteomes" id="UP000315389">
    <property type="component" value="Unassembled WGS sequence"/>
</dbReference>
<dbReference type="InterPro" id="IPR011856">
    <property type="entry name" value="tRNA_endonuc-like_dom_sf"/>
</dbReference>
<proteinExistence type="predicted"/>
<dbReference type="AlphaFoldDB" id="A0A542ZUD5"/>
<gene>
    <name evidence="1" type="ORF">FB461_0450</name>
</gene>
<protein>
    <submittedName>
        <fullName evidence="1">Uncharacterized protein</fullName>
    </submittedName>
</protein>
<dbReference type="EMBL" id="VFOS01000001">
    <property type="protein sequence ID" value="TQL63968.1"/>
    <property type="molecule type" value="Genomic_DNA"/>
</dbReference>
<sequence>MTAPDESQIVAPRGLILFAGQRLWPQIDALAQWADTLTDVIVVPFDELAGPAGAADRLASFVGHSLPAARVAKLAPIGPDDADAVASIVDEACAADTSWVLDASGLTRLGSYSIPRILDRHPHLPVIYRDANGPWQRLLPGGRIGKVTGLDPSAIDRFTVADLLAVTWSDEERSARVEPREFPVEIERAAGATIAGADWEDEFSRAAGAVRARATNKVGYGPLFEAFVVCLVRGIGVAADDIGISAVLYDGQRAVQEVDVVVNASGRLHVIDCKLSEEHQALPIGDQIRAAYATREHLGDGADQVILLRPSLVVDDEFLSLCHSYDIQVIDKATLAEESLVAALRRLLVTSAIRVPLTTSIPRTVVRVSVIDSVVDLNAEFSQSREDHRIYDTGQFLVLKYRVDKTTPYPDLQPRLEKLLDGAGTIIGFHRSQSRASATAIGRPVNDRRSDAIRALRSLRRNSGN</sequence>
<keyword evidence="2" id="KW-1185">Reference proteome</keyword>
<dbReference type="OrthoDB" id="5181546at2"/>
<reference evidence="1 2" key="1">
    <citation type="submission" date="2019-06" db="EMBL/GenBank/DDBJ databases">
        <title>Sequencing the genomes of 1000 actinobacteria strains.</title>
        <authorList>
            <person name="Klenk H.-P."/>
        </authorList>
    </citation>
    <scope>NUCLEOTIDE SEQUENCE [LARGE SCALE GENOMIC DNA]</scope>
    <source>
        <strain evidence="1 2">DSM 4813</strain>
    </source>
</reference>
<comment type="caution">
    <text evidence="1">The sequence shown here is derived from an EMBL/GenBank/DDBJ whole genome shotgun (WGS) entry which is preliminary data.</text>
</comment>
<dbReference type="RefSeq" id="WP_142118556.1">
    <property type="nucleotide sequence ID" value="NZ_BAAASV010000003.1"/>
</dbReference>
<dbReference type="GO" id="GO:0003676">
    <property type="term" value="F:nucleic acid binding"/>
    <property type="evidence" value="ECO:0007669"/>
    <property type="project" value="InterPro"/>
</dbReference>